<protein>
    <submittedName>
        <fullName evidence="1">Phage tail tape measure protein, TP901 family, core region</fullName>
    </submittedName>
</protein>
<evidence type="ECO:0000313" key="1">
    <source>
        <dbReference type="EMBL" id="VEA74650.1"/>
    </source>
</evidence>
<name>A0A447QXC2_SALER</name>
<organism evidence="1 2">
    <name type="scientific">Salmonella enterica subsp. arizonae</name>
    <dbReference type="NCBI Taxonomy" id="59203"/>
    <lineage>
        <taxon>Bacteria</taxon>
        <taxon>Pseudomonadati</taxon>
        <taxon>Pseudomonadota</taxon>
        <taxon>Gammaproteobacteria</taxon>
        <taxon>Enterobacterales</taxon>
        <taxon>Enterobacteriaceae</taxon>
        <taxon>Salmonella</taxon>
    </lineage>
</organism>
<gene>
    <name evidence="1" type="ORF">NCTC10047_00439</name>
</gene>
<dbReference type="AlphaFoldDB" id="A0A447QXC2"/>
<evidence type="ECO:0000313" key="2">
    <source>
        <dbReference type="Proteomes" id="UP000275676"/>
    </source>
</evidence>
<reference evidence="1 2" key="1">
    <citation type="submission" date="2018-12" db="EMBL/GenBank/DDBJ databases">
        <authorList>
            <consortium name="Pathogen Informatics"/>
        </authorList>
    </citation>
    <scope>NUCLEOTIDE SEQUENCE [LARGE SCALE GENOMIC DNA]</scope>
    <source>
        <strain evidence="1 2">NCTC10047</strain>
    </source>
</reference>
<proteinExistence type="predicted"/>
<sequence length="142" mass="14865">MAAELDFTLSMVDKLTKPLKQAQSALTGFADKATADFKRIGGGALALWGVNKALMGMMRPAYDLQDALDDSVGSGYAAAGLNKLRKAANDFAIDYGRSSLDFVKTPRSSAAVSAALPITIFPLTPTRRACSALPCAPAPKTP</sequence>
<accession>A0A447QXC2</accession>
<dbReference type="EMBL" id="LR134156">
    <property type="protein sequence ID" value="VEA74650.1"/>
    <property type="molecule type" value="Genomic_DNA"/>
</dbReference>
<dbReference type="Proteomes" id="UP000275676">
    <property type="component" value="Chromosome"/>
</dbReference>